<sequence>MPHVTVLTHYSMLAKSDTSSDAQTFVTSLSSPRLTHIYNIIISHLDGGLLLPTCKRSTCTNSAGKQCHGAIVHSSTRRRHWSKASLENEYGERSLNKPSKNNLEIRLPHRVGKKRLFKILKEILTMNMMIFQE</sequence>
<keyword evidence="2" id="KW-1185">Reference proteome</keyword>
<reference evidence="1" key="1">
    <citation type="submission" date="2021-03" db="EMBL/GenBank/DDBJ databases">
        <title>Draft genome sequence of rust myrtle Austropuccinia psidii MF-1, a brazilian biotype.</title>
        <authorList>
            <person name="Quecine M.C."/>
            <person name="Pachon D.M.R."/>
            <person name="Bonatelli M.L."/>
            <person name="Correr F.H."/>
            <person name="Franceschini L.M."/>
            <person name="Leite T.F."/>
            <person name="Margarido G.R.A."/>
            <person name="Almeida C.A."/>
            <person name="Ferrarezi J.A."/>
            <person name="Labate C.A."/>
        </authorList>
    </citation>
    <scope>NUCLEOTIDE SEQUENCE</scope>
    <source>
        <strain evidence="1">MF-1</strain>
    </source>
</reference>
<protein>
    <submittedName>
        <fullName evidence="1">Uncharacterized protein</fullName>
    </submittedName>
</protein>
<evidence type="ECO:0000313" key="2">
    <source>
        <dbReference type="Proteomes" id="UP000765509"/>
    </source>
</evidence>
<dbReference type="Proteomes" id="UP000765509">
    <property type="component" value="Unassembled WGS sequence"/>
</dbReference>
<comment type="caution">
    <text evidence="1">The sequence shown here is derived from an EMBL/GenBank/DDBJ whole genome shotgun (WGS) entry which is preliminary data.</text>
</comment>
<dbReference type="EMBL" id="AVOT02053783">
    <property type="protein sequence ID" value="MBW0548555.1"/>
    <property type="molecule type" value="Genomic_DNA"/>
</dbReference>
<evidence type="ECO:0000313" key="1">
    <source>
        <dbReference type="EMBL" id="MBW0548555.1"/>
    </source>
</evidence>
<dbReference type="AlphaFoldDB" id="A0A9Q3P3L4"/>
<name>A0A9Q3P3L4_9BASI</name>
<proteinExistence type="predicted"/>
<gene>
    <name evidence="1" type="ORF">O181_088270</name>
</gene>
<accession>A0A9Q3P3L4</accession>
<organism evidence="1 2">
    <name type="scientific">Austropuccinia psidii MF-1</name>
    <dbReference type="NCBI Taxonomy" id="1389203"/>
    <lineage>
        <taxon>Eukaryota</taxon>
        <taxon>Fungi</taxon>
        <taxon>Dikarya</taxon>
        <taxon>Basidiomycota</taxon>
        <taxon>Pucciniomycotina</taxon>
        <taxon>Pucciniomycetes</taxon>
        <taxon>Pucciniales</taxon>
        <taxon>Sphaerophragmiaceae</taxon>
        <taxon>Austropuccinia</taxon>
    </lineage>
</organism>